<name>A0A4Z0H3D3_9BACI</name>
<sequence length="148" mass="16659">MKLKWLVIIGAFLTGFLFLSLNMLYNSGPPKPYIVVGDDEVPATEGSYCWDSGASSKCEDKVFRDAFEMAAQHEPTSVREGEEIEVKLKPFPDEFQLVQWKEGGERKQVVVKDGNIYAPEQPGLYVFQIHAEWEQGDATYAFSVKVSS</sequence>
<dbReference type="Proteomes" id="UP000297982">
    <property type="component" value="Unassembled WGS sequence"/>
</dbReference>
<keyword evidence="1" id="KW-1133">Transmembrane helix</keyword>
<dbReference type="STRING" id="192814.GCA_900166575_01933"/>
<proteinExistence type="predicted"/>
<protein>
    <submittedName>
        <fullName evidence="2">Uncharacterized protein</fullName>
    </submittedName>
</protein>
<organism evidence="2 3">
    <name type="scientific">Halobacillus salinus</name>
    <dbReference type="NCBI Taxonomy" id="192814"/>
    <lineage>
        <taxon>Bacteria</taxon>
        <taxon>Bacillati</taxon>
        <taxon>Bacillota</taxon>
        <taxon>Bacilli</taxon>
        <taxon>Bacillales</taxon>
        <taxon>Bacillaceae</taxon>
        <taxon>Halobacillus</taxon>
    </lineage>
</organism>
<gene>
    <name evidence="2" type="ORF">E4663_07890</name>
</gene>
<reference evidence="2 3" key="1">
    <citation type="journal article" date="2003" name="Int. J. Syst. Evol. Microbiol.">
        <title>Halobacillus salinus sp. nov., isolated from a salt lake on the coast of the East Sea in Korea.</title>
        <authorList>
            <person name="Yoon J.H."/>
            <person name="Kang K.H."/>
            <person name="Park Y.H."/>
        </authorList>
    </citation>
    <scope>NUCLEOTIDE SEQUENCE [LARGE SCALE GENOMIC DNA]</scope>
    <source>
        <strain evidence="2 3">HSL-3</strain>
    </source>
</reference>
<accession>A0A4Z0H3D3</accession>
<dbReference type="AlphaFoldDB" id="A0A4Z0H3D3"/>
<keyword evidence="3" id="KW-1185">Reference proteome</keyword>
<evidence type="ECO:0000313" key="3">
    <source>
        <dbReference type="Proteomes" id="UP000297982"/>
    </source>
</evidence>
<dbReference type="EMBL" id="SRJC01000001">
    <property type="protein sequence ID" value="TGB04903.1"/>
    <property type="molecule type" value="Genomic_DNA"/>
</dbReference>
<evidence type="ECO:0000313" key="2">
    <source>
        <dbReference type="EMBL" id="TGB04903.1"/>
    </source>
</evidence>
<keyword evidence="1" id="KW-0472">Membrane</keyword>
<keyword evidence="1" id="KW-0812">Transmembrane</keyword>
<feature type="transmembrane region" description="Helical" evidence="1">
    <location>
        <begin position="6"/>
        <end position="25"/>
    </location>
</feature>
<evidence type="ECO:0000256" key="1">
    <source>
        <dbReference type="SAM" id="Phobius"/>
    </source>
</evidence>
<dbReference type="RefSeq" id="WP_135327180.1">
    <property type="nucleotide sequence ID" value="NZ_SRJC01000001.1"/>
</dbReference>
<comment type="caution">
    <text evidence="2">The sequence shown here is derived from an EMBL/GenBank/DDBJ whole genome shotgun (WGS) entry which is preliminary data.</text>
</comment>